<dbReference type="GeneID" id="79303617"/>
<keyword evidence="6 7" id="KW-0472">Membrane</keyword>
<dbReference type="InterPro" id="IPR000515">
    <property type="entry name" value="MetI-like"/>
</dbReference>
<feature type="domain" description="ABC transmembrane type-1" evidence="8">
    <location>
        <begin position="105"/>
        <end position="314"/>
    </location>
</feature>
<evidence type="ECO:0000259" key="8">
    <source>
        <dbReference type="PROSITE" id="PS50928"/>
    </source>
</evidence>
<evidence type="ECO:0000256" key="5">
    <source>
        <dbReference type="ARBA" id="ARBA00022989"/>
    </source>
</evidence>
<reference evidence="9 10" key="1">
    <citation type="journal article" date="2019" name="Int. J. Syst. Evol. Microbiol.">
        <title>The Global Catalogue of Microorganisms (GCM) 10K type strain sequencing project: providing services to taxonomists for standard genome sequencing and annotation.</title>
        <authorList>
            <consortium name="The Broad Institute Genomics Platform"/>
            <consortium name="The Broad Institute Genome Sequencing Center for Infectious Disease"/>
            <person name="Wu L."/>
            <person name="Ma J."/>
        </authorList>
    </citation>
    <scope>NUCLEOTIDE SEQUENCE [LARGE SCALE GENOMIC DNA]</scope>
    <source>
        <strain evidence="9 10">DT72</strain>
    </source>
</reference>
<dbReference type="GO" id="GO:0005886">
    <property type="term" value="C:plasma membrane"/>
    <property type="evidence" value="ECO:0007669"/>
    <property type="project" value="UniProtKB-SubCell"/>
</dbReference>
<feature type="transmembrane region" description="Helical" evidence="7">
    <location>
        <begin position="186"/>
        <end position="209"/>
    </location>
</feature>
<dbReference type="Pfam" id="PF00528">
    <property type="entry name" value="BPD_transp_1"/>
    <property type="match status" value="1"/>
</dbReference>
<keyword evidence="3" id="KW-1003">Cell membrane</keyword>
<dbReference type="PROSITE" id="PS50928">
    <property type="entry name" value="ABC_TM1"/>
    <property type="match status" value="1"/>
</dbReference>
<organism evidence="9 10">
    <name type="scientific">Halorussus caseinilyticus</name>
    <dbReference type="NCBI Taxonomy" id="3034025"/>
    <lineage>
        <taxon>Archaea</taxon>
        <taxon>Methanobacteriati</taxon>
        <taxon>Methanobacteriota</taxon>
        <taxon>Stenosarchaea group</taxon>
        <taxon>Halobacteria</taxon>
        <taxon>Halobacteriales</taxon>
        <taxon>Haladaptataceae</taxon>
        <taxon>Halorussus</taxon>
    </lineage>
</organism>
<comment type="subcellular location">
    <subcellularLocation>
        <location evidence="1 7">Cell membrane</location>
        <topology evidence="1 7">Multi-pass membrane protein</topology>
    </subcellularLocation>
</comment>
<keyword evidence="2 7" id="KW-0813">Transport</keyword>
<dbReference type="Gene3D" id="1.10.3720.10">
    <property type="entry name" value="MetI-like"/>
    <property type="match status" value="1"/>
</dbReference>
<comment type="caution">
    <text evidence="9">The sequence shown here is derived from an EMBL/GenBank/DDBJ whole genome shotgun (WGS) entry which is preliminary data.</text>
</comment>
<dbReference type="Proteomes" id="UP001596407">
    <property type="component" value="Unassembled WGS sequence"/>
</dbReference>
<keyword evidence="4 7" id="KW-0812">Transmembrane</keyword>
<evidence type="ECO:0000313" key="10">
    <source>
        <dbReference type="Proteomes" id="UP001596407"/>
    </source>
</evidence>
<evidence type="ECO:0000256" key="7">
    <source>
        <dbReference type="RuleBase" id="RU363032"/>
    </source>
</evidence>
<evidence type="ECO:0000256" key="3">
    <source>
        <dbReference type="ARBA" id="ARBA00022475"/>
    </source>
</evidence>
<protein>
    <submittedName>
        <fullName evidence="9">ABC transporter permease</fullName>
    </submittedName>
</protein>
<feature type="transmembrane region" description="Helical" evidence="7">
    <location>
        <begin position="109"/>
        <end position="132"/>
    </location>
</feature>
<name>A0ABD5WPR8_9EURY</name>
<keyword evidence="5 7" id="KW-1133">Transmembrane helix</keyword>
<dbReference type="RefSeq" id="WP_276279061.1">
    <property type="nucleotide sequence ID" value="NZ_CP119809.1"/>
</dbReference>
<evidence type="ECO:0000313" key="9">
    <source>
        <dbReference type="EMBL" id="MFC7079843.1"/>
    </source>
</evidence>
<feature type="transmembrane region" description="Helical" evidence="7">
    <location>
        <begin position="295"/>
        <end position="321"/>
    </location>
</feature>
<dbReference type="SUPFAM" id="SSF161098">
    <property type="entry name" value="MetI-like"/>
    <property type="match status" value="1"/>
</dbReference>
<dbReference type="EMBL" id="JBHSZH010000005">
    <property type="protein sequence ID" value="MFC7079843.1"/>
    <property type="molecule type" value="Genomic_DNA"/>
</dbReference>
<dbReference type="InterPro" id="IPR035906">
    <property type="entry name" value="MetI-like_sf"/>
</dbReference>
<gene>
    <name evidence="9" type="ORF">ACFQJ6_06535</name>
</gene>
<comment type="similarity">
    <text evidence="7">Belongs to the binding-protein-dependent transport system permease family.</text>
</comment>
<evidence type="ECO:0000256" key="6">
    <source>
        <dbReference type="ARBA" id="ARBA00023136"/>
    </source>
</evidence>
<evidence type="ECO:0000256" key="1">
    <source>
        <dbReference type="ARBA" id="ARBA00004651"/>
    </source>
</evidence>
<feature type="transmembrane region" description="Helical" evidence="7">
    <location>
        <begin position="12"/>
        <end position="31"/>
    </location>
</feature>
<dbReference type="AlphaFoldDB" id="A0ABD5WPR8"/>
<dbReference type="PANTHER" id="PTHR43163:SF6">
    <property type="entry name" value="DIPEPTIDE TRANSPORT SYSTEM PERMEASE PROTEIN DPPB-RELATED"/>
    <property type="match status" value="1"/>
</dbReference>
<dbReference type="CDD" id="cd06261">
    <property type="entry name" value="TM_PBP2"/>
    <property type="match status" value="1"/>
</dbReference>
<proteinExistence type="inferred from homology"/>
<feature type="transmembrane region" description="Helical" evidence="7">
    <location>
        <begin position="144"/>
        <end position="166"/>
    </location>
</feature>
<sequence length="329" mass="35770">MGLLRHVTRRTIVALVAVYLVTSVAFVFVAATPDPNQALVAYQVSKKGGSTEDVQSAIRVYRATRNLDEPLVERYGRWVVAVSTFEWGRSYSFGVPVTSLIRDRLPYTALYVVPALLVSLINGVVIGLYAAFNRRGIFDRVSSLTAYLGLGVPNFWLAEIVTLAFAVQVGSSGLGVGQPDFSGGAFWSVSHLKQFVLPALVLSSGLFAGQLRYARAESMEYVNAEFVAALKAKGVSRLSVARHVLRNAAVPILSLFFTDMVAVLVVNIYVIEEIFGIQGLSALSLYAIEKRDVPVVVGTTMVIAFVGIAANFLQDVLYAVLDPRISEKR</sequence>
<evidence type="ECO:0000256" key="2">
    <source>
        <dbReference type="ARBA" id="ARBA00022448"/>
    </source>
</evidence>
<accession>A0ABD5WPR8</accession>
<dbReference type="PANTHER" id="PTHR43163">
    <property type="entry name" value="DIPEPTIDE TRANSPORT SYSTEM PERMEASE PROTEIN DPPB-RELATED"/>
    <property type="match status" value="1"/>
</dbReference>
<keyword evidence="10" id="KW-1185">Reference proteome</keyword>
<feature type="transmembrane region" description="Helical" evidence="7">
    <location>
        <begin position="248"/>
        <end position="271"/>
    </location>
</feature>
<evidence type="ECO:0000256" key="4">
    <source>
        <dbReference type="ARBA" id="ARBA00022692"/>
    </source>
</evidence>